<evidence type="ECO:0000313" key="3">
    <source>
        <dbReference type="Proteomes" id="UP000268727"/>
    </source>
</evidence>
<organism evidence="2 3">
    <name type="scientific">Saccharothrix texasensis</name>
    <dbReference type="NCBI Taxonomy" id="103734"/>
    <lineage>
        <taxon>Bacteria</taxon>
        <taxon>Bacillati</taxon>
        <taxon>Actinomycetota</taxon>
        <taxon>Actinomycetes</taxon>
        <taxon>Pseudonocardiales</taxon>
        <taxon>Pseudonocardiaceae</taxon>
        <taxon>Saccharothrix</taxon>
    </lineage>
</organism>
<comment type="caution">
    <text evidence="2">The sequence shown here is derived from an EMBL/GenBank/DDBJ whole genome shotgun (WGS) entry which is preliminary data.</text>
</comment>
<accession>A0A3N1H138</accession>
<feature type="region of interest" description="Disordered" evidence="1">
    <location>
        <begin position="83"/>
        <end position="133"/>
    </location>
</feature>
<sequence>MVRGDIRLGDAVRIGARTSILAFNHTVDDPDTEVFRQAFRSDAWSAGAWVDALGTALHWNRRLGAPATPGDGLRRLVNGCYRASRGTSPSSICPCRTRNASWTRSWSTSATPASSARSSRTPAPSSTSPTRSG</sequence>
<protein>
    <submittedName>
        <fullName evidence="2">Uncharacterized protein</fullName>
    </submittedName>
</protein>
<dbReference type="Proteomes" id="UP000268727">
    <property type="component" value="Unassembled WGS sequence"/>
</dbReference>
<dbReference type="AlphaFoldDB" id="A0A3N1H138"/>
<evidence type="ECO:0000256" key="1">
    <source>
        <dbReference type="SAM" id="MobiDB-lite"/>
    </source>
</evidence>
<name>A0A3N1H138_9PSEU</name>
<keyword evidence="3" id="KW-1185">Reference proteome</keyword>
<evidence type="ECO:0000313" key="2">
    <source>
        <dbReference type="EMBL" id="ROP36096.1"/>
    </source>
</evidence>
<dbReference type="RefSeq" id="WP_123742135.1">
    <property type="nucleotide sequence ID" value="NZ_RJKM01000001.1"/>
</dbReference>
<dbReference type="EMBL" id="RJKM01000001">
    <property type="protein sequence ID" value="ROP36096.1"/>
    <property type="molecule type" value="Genomic_DNA"/>
</dbReference>
<dbReference type="OrthoDB" id="2643438at2"/>
<feature type="compositionally biased region" description="Low complexity" evidence="1">
    <location>
        <begin position="100"/>
        <end position="133"/>
    </location>
</feature>
<reference evidence="2 3" key="1">
    <citation type="submission" date="2018-11" db="EMBL/GenBank/DDBJ databases">
        <title>Sequencing the genomes of 1000 actinobacteria strains.</title>
        <authorList>
            <person name="Klenk H.-P."/>
        </authorList>
    </citation>
    <scope>NUCLEOTIDE SEQUENCE [LARGE SCALE GENOMIC DNA]</scope>
    <source>
        <strain evidence="2 3">DSM 44231</strain>
    </source>
</reference>
<gene>
    <name evidence="2" type="ORF">EDD40_1358</name>
</gene>
<proteinExistence type="predicted"/>